<dbReference type="Pfam" id="PF08241">
    <property type="entry name" value="Methyltransf_11"/>
    <property type="match status" value="1"/>
</dbReference>
<protein>
    <recommendedName>
        <fullName evidence="1">Methyltransferase type 11 domain-containing protein</fullName>
    </recommendedName>
</protein>
<dbReference type="Proteomes" id="UP000001953">
    <property type="component" value="Chromosome"/>
</dbReference>
<dbReference type="AlphaFoldDB" id="Q1QLN9"/>
<evidence type="ECO:0000313" key="3">
    <source>
        <dbReference type="Proteomes" id="UP000001953"/>
    </source>
</evidence>
<dbReference type="HOGENOM" id="CLU_1276514_0_0_5"/>
<dbReference type="InterPro" id="IPR029063">
    <property type="entry name" value="SAM-dependent_MTases_sf"/>
</dbReference>
<dbReference type="SUPFAM" id="SSF53335">
    <property type="entry name" value="S-adenosyl-L-methionine-dependent methyltransferases"/>
    <property type="match status" value="1"/>
</dbReference>
<reference evidence="2 3" key="1">
    <citation type="submission" date="2006-03" db="EMBL/GenBank/DDBJ databases">
        <title>Complete sequence of chromosome of Nitrobacter hamburgensis X14.</title>
        <authorList>
            <consortium name="US DOE Joint Genome Institute"/>
            <person name="Copeland A."/>
            <person name="Lucas S."/>
            <person name="Lapidus A."/>
            <person name="Barry K."/>
            <person name="Detter J.C."/>
            <person name="Glavina del Rio T."/>
            <person name="Hammon N."/>
            <person name="Israni S."/>
            <person name="Dalin E."/>
            <person name="Tice H."/>
            <person name="Pitluck S."/>
            <person name="Chain P."/>
            <person name="Malfatti S."/>
            <person name="Shin M."/>
            <person name="Vergez L."/>
            <person name="Schmutz J."/>
            <person name="Larimer F."/>
            <person name="Land M."/>
            <person name="Hauser L."/>
            <person name="Kyrpides N."/>
            <person name="Ivanova N."/>
            <person name="Ward B."/>
            <person name="Arp D."/>
            <person name="Klotz M."/>
            <person name="Stein L."/>
            <person name="O'Mullan G."/>
            <person name="Starkenburg S."/>
            <person name="Sayavedra L."/>
            <person name="Poret-Peterson A.T."/>
            <person name="Gentry M.E."/>
            <person name="Bruce D."/>
            <person name="Richardson P."/>
        </authorList>
    </citation>
    <scope>NUCLEOTIDE SEQUENCE [LARGE SCALE GENOMIC DNA]</scope>
    <source>
        <strain evidence="3">DSM 10229 / NCIMB 13809 / X14</strain>
    </source>
</reference>
<dbReference type="Gene3D" id="3.40.50.150">
    <property type="entry name" value="Vaccinia Virus protein VP39"/>
    <property type="match status" value="1"/>
</dbReference>
<feature type="domain" description="Methyltransferase type 11" evidence="1">
    <location>
        <begin position="42"/>
        <end position="91"/>
    </location>
</feature>
<dbReference type="OrthoDB" id="163232at2"/>
<accession>Q1QLN9</accession>
<proteinExistence type="predicted"/>
<dbReference type="KEGG" id="nha:Nham_2060"/>
<organism evidence="2 3">
    <name type="scientific">Nitrobacter hamburgensis (strain DSM 10229 / NCIMB 13809 / X14)</name>
    <dbReference type="NCBI Taxonomy" id="323097"/>
    <lineage>
        <taxon>Bacteria</taxon>
        <taxon>Pseudomonadati</taxon>
        <taxon>Pseudomonadota</taxon>
        <taxon>Alphaproteobacteria</taxon>
        <taxon>Hyphomicrobiales</taxon>
        <taxon>Nitrobacteraceae</taxon>
        <taxon>Nitrobacter</taxon>
    </lineage>
</organism>
<evidence type="ECO:0000259" key="1">
    <source>
        <dbReference type="Pfam" id="PF08241"/>
    </source>
</evidence>
<evidence type="ECO:0000313" key="2">
    <source>
        <dbReference type="EMBL" id="ABE62858.1"/>
    </source>
</evidence>
<keyword evidence="3" id="KW-1185">Reference proteome</keyword>
<dbReference type="RefSeq" id="WP_011510537.1">
    <property type="nucleotide sequence ID" value="NC_007964.1"/>
</dbReference>
<dbReference type="InterPro" id="IPR013216">
    <property type="entry name" value="Methyltransf_11"/>
</dbReference>
<dbReference type="GO" id="GO:0008757">
    <property type="term" value="F:S-adenosylmethionine-dependent methyltransferase activity"/>
    <property type="evidence" value="ECO:0007669"/>
    <property type="project" value="InterPro"/>
</dbReference>
<name>Q1QLN9_NITHX</name>
<dbReference type="eggNOG" id="COG4627">
    <property type="taxonomic scope" value="Bacteria"/>
</dbReference>
<dbReference type="EMBL" id="CP000319">
    <property type="protein sequence ID" value="ABE62858.1"/>
    <property type="molecule type" value="Genomic_DNA"/>
</dbReference>
<sequence>MVADGLPEDPYLYFGNLGKTEPQYKIPNFVGLCLVPRSEREIKHDLNDPLPVPDNSIKKIQAQDVMEHIPKDRVPSLLDEVYRVLVPGGIFRLSVPDYRSPLLKARTVFDHKGNVLADLMMGAKVEYDTKNAAYKTVFMTDGSAHLWFPTYEHVLDLILRSEIRKSSKITFHHYWLDDETSVTNSFPENEMFVFRCPPRDLRAGGKAISIIVDFIK</sequence>
<gene>
    <name evidence="2" type="ordered locus">Nham_2060</name>
</gene>